<name>A0A2J6T4C6_9HELO</name>
<dbReference type="Proteomes" id="UP000235371">
    <property type="component" value="Unassembled WGS sequence"/>
</dbReference>
<reference evidence="2 3" key="1">
    <citation type="submission" date="2016-04" db="EMBL/GenBank/DDBJ databases">
        <title>A degradative enzymes factory behind the ericoid mycorrhizal symbiosis.</title>
        <authorList>
            <consortium name="DOE Joint Genome Institute"/>
            <person name="Martino E."/>
            <person name="Morin E."/>
            <person name="Grelet G."/>
            <person name="Kuo A."/>
            <person name="Kohler A."/>
            <person name="Daghino S."/>
            <person name="Barry K."/>
            <person name="Choi C."/>
            <person name="Cichocki N."/>
            <person name="Clum A."/>
            <person name="Copeland A."/>
            <person name="Hainaut M."/>
            <person name="Haridas S."/>
            <person name="Labutti K."/>
            <person name="Lindquist E."/>
            <person name="Lipzen A."/>
            <person name="Khouja H.-R."/>
            <person name="Murat C."/>
            <person name="Ohm R."/>
            <person name="Olson A."/>
            <person name="Spatafora J."/>
            <person name="Veneault-Fourrey C."/>
            <person name="Henrissat B."/>
            <person name="Grigoriev I."/>
            <person name="Martin F."/>
            <person name="Perotto S."/>
        </authorList>
    </citation>
    <scope>NUCLEOTIDE SEQUENCE [LARGE SCALE GENOMIC DNA]</scope>
    <source>
        <strain evidence="2 3">E</strain>
    </source>
</reference>
<dbReference type="AlphaFoldDB" id="A0A2J6T4C6"/>
<feature type="region of interest" description="Disordered" evidence="1">
    <location>
        <begin position="297"/>
        <end position="326"/>
    </location>
</feature>
<dbReference type="GeneID" id="36588672"/>
<evidence type="ECO:0008006" key="4">
    <source>
        <dbReference type="Google" id="ProtNLM"/>
    </source>
</evidence>
<evidence type="ECO:0000313" key="2">
    <source>
        <dbReference type="EMBL" id="PMD57859.1"/>
    </source>
</evidence>
<dbReference type="OrthoDB" id="428577at2759"/>
<dbReference type="InterPro" id="IPR029071">
    <property type="entry name" value="Ubiquitin-like_domsf"/>
</dbReference>
<gene>
    <name evidence="2" type="ORF">K444DRAFT_614790</name>
</gene>
<evidence type="ECO:0000313" key="3">
    <source>
        <dbReference type="Proteomes" id="UP000235371"/>
    </source>
</evidence>
<accession>A0A2J6T4C6</accession>
<dbReference type="Gene3D" id="3.10.20.90">
    <property type="entry name" value="Phosphatidylinositol 3-kinase Catalytic Subunit, Chain A, domain 1"/>
    <property type="match status" value="1"/>
</dbReference>
<organism evidence="2 3">
    <name type="scientific">Hyaloscypha bicolor E</name>
    <dbReference type="NCBI Taxonomy" id="1095630"/>
    <lineage>
        <taxon>Eukaryota</taxon>
        <taxon>Fungi</taxon>
        <taxon>Dikarya</taxon>
        <taxon>Ascomycota</taxon>
        <taxon>Pezizomycotina</taxon>
        <taxon>Leotiomycetes</taxon>
        <taxon>Helotiales</taxon>
        <taxon>Hyaloscyphaceae</taxon>
        <taxon>Hyaloscypha</taxon>
        <taxon>Hyaloscypha bicolor</taxon>
    </lineage>
</organism>
<dbReference type="InParanoid" id="A0A2J6T4C6"/>
<proteinExistence type="predicted"/>
<protein>
    <recommendedName>
        <fullName evidence="4">Ubiquitin-like domain-containing protein</fullName>
    </recommendedName>
</protein>
<sequence length="452" mass="50354">MSSRSSNSSDKTPLIVSLENPAVDPISTAMSYQTIRVSCGDEYLDIELRRTLRLPPDDALRSVPAGFGCFPIYLVDQYTSKLPKSVKGGAFIPIYQREAMWISFNCVRPFAVKIYANDLNIISGKPNVPSPPPEKAPLMRRLSISLQGQAPSAFPRPIPQDYVIPPKQRWIDGIVKLDGIAEQFVASPIDAASGPVERKIVPVKINFEITPTKNKNMWVYVELANEPTVPTLRLEANARENVRQLIDEMLTKMAIPLRKVLRISFEGDTVGPFDTLDSLEASRGDTIYVYLDQQSSASGHGLGAGTTAGKPVPTSRRSPTKGLNKSQWGGVEQIIHQDFMPSTEWDTKNRILFPVYLVRACDFKAITGFDPPSTPVTAAAYARHNFEFNEKYIEPGMVEELIADGEEENEGKENRRPQGEENVYELPAFDEDFLGIELNPQQAKHLSIRNFV</sequence>
<evidence type="ECO:0000256" key="1">
    <source>
        <dbReference type="SAM" id="MobiDB-lite"/>
    </source>
</evidence>
<dbReference type="EMBL" id="KZ613843">
    <property type="protein sequence ID" value="PMD57859.1"/>
    <property type="molecule type" value="Genomic_DNA"/>
</dbReference>
<dbReference type="STRING" id="1095630.A0A2J6T4C6"/>
<dbReference type="RefSeq" id="XP_024734763.1">
    <property type="nucleotide sequence ID" value="XM_024880595.1"/>
</dbReference>
<feature type="compositionally biased region" description="Polar residues" evidence="1">
    <location>
        <begin position="315"/>
        <end position="326"/>
    </location>
</feature>
<keyword evidence="3" id="KW-1185">Reference proteome</keyword>
<dbReference type="SUPFAM" id="SSF54236">
    <property type="entry name" value="Ubiquitin-like"/>
    <property type="match status" value="1"/>
</dbReference>